<dbReference type="SUPFAM" id="SSF52540">
    <property type="entry name" value="P-loop containing nucleoside triphosphate hydrolases"/>
    <property type="match status" value="1"/>
</dbReference>
<dbReference type="Pfam" id="PF00005">
    <property type="entry name" value="ABC_tran"/>
    <property type="match status" value="1"/>
</dbReference>
<dbReference type="InterPro" id="IPR050166">
    <property type="entry name" value="ABC_transporter_ATP-bind"/>
</dbReference>
<evidence type="ECO:0000256" key="4">
    <source>
        <dbReference type="ARBA" id="ARBA00022741"/>
    </source>
</evidence>
<evidence type="ECO:0000256" key="1">
    <source>
        <dbReference type="ARBA" id="ARBA00005417"/>
    </source>
</evidence>
<keyword evidence="6" id="KW-1278">Translocase</keyword>
<evidence type="ECO:0000256" key="3">
    <source>
        <dbReference type="ARBA" id="ARBA00022475"/>
    </source>
</evidence>
<evidence type="ECO:0000256" key="7">
    <source>
        <dbReference type="ARBA" id="ARBA00023136"/>
    </source>
</evidence>
<dbReference type="Proteomes" id="UP000004471">
    <property type="component" value="Unassembled WGS sequence"/>
</dbReference>
<name>F3FSW6_PSESX</name>
<keyword evidence="3" id="KW-1003">Cell membrane</keyword>
<evidence type="ECO:0000259" key="8">
    <source>
        <dbReference type="PROSITE" id="PS50893"/>
    </source>
</evidence>
<keyword evidence="7" id="KW-0472">Membrane</keyword>
<evidence type="ECO:0000256" key="2">
    <source>
        <dbReference type="ARBA" id="ARBA00022448"/>
    </source>
</evidence>
<sequence length="157" mass="17019">MTSLKQQPPHLLRGIPLAVRKLKKAFGAREVLKDIDLHIPAGQFVAIVGRSGCGKSTLLRLLAGLDKPTQGQLLAGSAPLDDAREDTRLMFQEARLLPWKKIIDNVGLGLSGDWRAQALEALEAVGLAERANEWPAALSGGQKQRVALARALIHKPR</sequence>
<comment type="caution">
    <text evidence="9">The sequence shown here is derived from an EMBL/GenBank/DDBJ whole genome shotgun (WGS) entry which is preliminary data.</text>
</comment>
<organism evidence="9 10">
    <name type="scientific">Pseudomonas syringae pv. japonica str. M301072</name>
    <dbReference type="NCBI Taxonomy" id="629262"/>
    <lineage>
        <taxon>Bacteria</taxon>
        <taxon>Pseudomonadati</taxon>
        <taxon>Pseudomonadota</taxon>
        <taxon>Gammaproteobacteria</taxon>
        <taxon>Pseudomonadales</taxon>
        <taxon>Pseudomonadaceae</taxon>
        <taxon>Pseudomonas</taxon>
        <taxon>Pseudomonas syringae</taxon>
    </lineage>
</organism>
<dbReference type="InterPro" id="IPR017871">
    <property type="entry name" value="ABC_transporter-like_CS"/>
</dbReference>
<dbReference type="PROSITE" id="PS50893">
    <property type="entry name" value="ABC_TRANSPORTER_2"/>
    <property type="match status" value="1"/>
</dbReference>
<dbReference type="Gene3D" id="3.40.50.300">
    <property type="entry name" value="P-loop containing nucleotide triphosphate hydrolases"/>
    <property type="match status" value="1"/>
</dbReference>
<reference evidence="9 10" key="1">
    <citation type="journal article" date="2011" name="PLoS Pathog.">
        <title>Dynamic evolution of pathogenicity revealed by sequencing and comparative genomics of 19 Pseudomonas syringae isolates.</title>
        <authorList>
            <person name="Baltrus D.A."/>
            <person name="Nishimura M.T."/>
            <person name="Romanchuk A."/>
            <person name="Chang J.H."/>
            <person name="Mukhtar M.S."/>
            <person name="Cherkis K."/>
            <person name="Roach J."/>
            <person name="Grant S.R."/>
            <person name="Jones C.D."/>
            <person name="Dangl J.L."/>
        </authorList>
    </citation>
    <scope>NUCLEOTIDE SEQUENCE [LARGE SCALE GENOMIC DNA]</scope>
    <source>
        <strain evidence="10">M301072PT</strain>
    </source>
</reference>
<evidence type="ECO:0000313" key="10">
    <source>
        <dbReference type="Proteomes" id="UP000004471"/>
    </source>
</evidence>
<feature type="non-terminal residue" evidence="9">
    <location>
        <position position="157"/>
    </location>
</feature>
<comment type="similarity">
    <text evidence="1">Belongs to the ABC transporter superfamily.</text>
</comment>
<dbReference type="HOGENOM" id="CLU_000604_1_22_6"/>
<dbReference type="InterPro" id="IPR027417">
    <property type="entry name" value="P-loop_NTPase"/>
</dbReference>
<dbReference type="GO" id="GO:0005524">
    <property type="term" value="F:ATP binding"/>
    <property type="evidence" value="ECO:0007669"/>
    <property type="project" value="UniProtKB-KW"/>
</dbReference>
<accession>F3FSW6</accession>
<dbReference type="InterPro" id="IPR003439">
    <property type="entry name" value="ABC_transporter-like_ATP-bd"/>
</dbReference>
<gene>
    <name evidence="9" type="primary">ssuB</name>
    <name evidence="9" type="ORF">PSYJA_32051</name>
</gene>
<dbReference type="EMBL" id="AEAH01001565">
    <property type="protein sequence ID" value="EGH33308.1"/>
    <property type="molecule type" value="Genomic_DNA"/>
</dbReference>
<dbReference type="GO" id="GO:0016887">
    <property type="term" value="F:ATP hydrolysis activity"/>
    <property type="evidence" value="ECO:0007669"/>
    <property type="project" value="InterPro"/>
</dbReference>
<dbReference type="PROSITE" id="PS00211">
    <property type="entry name" value="ABC_TRANSPORTER_1"/>
    <property type="match status" value="1"/>
</dbReference>
<keyword evidence="2" id="KW-0813">Transport</keyword>
<dbReference type="AlphaFoldDB" id="F3FSW6"/>
<dbReference type="PANTHER" id="PTHR42788:SF17">
    <property type="entry name" value="ALIPHATIC SULFONATES IMPORT ATP-BINDING PROTEIN SSUB"/>
    <property type="match status" value="1"/>
</dbReference>
<dbReference type="PANTHER" id="PTHR42788">
    <property type="entry name" value="TAURINE IMPORT ATP-BINDING PROTEIN-RELATED"/>
    <property type="match status" value="1"/>
</dbReference>
<keyword evidence="4" id="KW-0547">Nucleotide-binding</keyword>
<keyword evidence="5 9" id="KW-0067">ATP-binding</keyword>
<protein>
    <submittedName>
        <fullName evidence="9">Aliphatic sulfonates transport ATP-binding subunit</fullName>
    </submittedName>
</protein>
<proteinExistence type="inferred from homology"/>
<evidence type="ECO:0000256" key="6">
    <source>
        <dbReference type="ARBA" id="ARBA00022967"/>
    </source>
</evidence>
<feature type="domain" description="ABC transporter" evidence="8">
    <location>
        <begin position="17"/>
        <end position="157"/>
    </location>
</feature>
<evidence type="ECO:0000313" key="9">
    <source>
        <dbReference type="EMBL" id="EGH33308.1"/>
    </source>
</evidence>
<evidence type="ECO:0000256" key="5">
    <source>
        <dbReference type="ARBA" id="ARBA00022840"/>
    </source>
</evidence>